<evidence type="ECO:0000313" key="3">
    <source>
        <dbReference type="Proteomes" id="UP000295550"/>
    </source>
</evidence>
<dbReference type="InterPro" id="IPR025668">
    <property type="entry name" value="Tnp_DDE_dom"/>
</dbReference>
<evidence type="ECO:0000259" key="1">
    <source>
        <dbReference type="Pfam" id="PF13612"/>
    </source>
</evidence>
<gene>
    <name evidence="2" type="ORF">C5468_21520</name>
</gene>
<evidence type="ECO:0000313" key="2">
    <source>
        <dbReference type="EMBL" id="TDB45347.1"/>
    </source>
</evidence>
<dbReference type="EMBL" id="PUJX01000032">
    <property type="protein sequence ID" value="TDB45347.1"/>
    <property type="molecule type" value="Genomic_DNA"/>
</dbReference>
<dbReference type="Pfam" id="PF13612">
    <property type="entry name" value="DDE_Tnp_1_3"/>
    <property type="match status" value="1"/>
</dbReference>
<comment type="caution">
    <text evidence="2">The sequence shown here is derived from an EMBL/GenBank/DDBJ whole genome shotgun (WGS) entry which is preliminary data.</text>
</comment>
<organism evidence="2 3">
    <name type="scientific">Photorhabdus luminescens subsp. mexicana</name>
    <dbReference type="NCBI Taxonomy" id="2100167"/>
    <lineage>
        <taxon>Bacteria</taxon>
        <taxon>Pseudomonadati</taxon>
        <taxon>Pseudomonadota</taxon>
        <taxon>Gammaproteobacteria</taxon>
        <taxon>Enterobacterales</taxon>
        <taxon>Morganellaceae</taxon>
        <taxon>Photorhabdus</taxon>
    </lineage>
</organism>
<dbReference type="RefSeq" id="WP_132348043.1">
    <property type="nucleotide sequence ID" value="NZ_PUJX01000032.1"/>
</dbReference>
<dbReference type="Proteomes" id="UP000295550">
    <property type="component" value="Unassembled WGS sequence"/>
</dbReference>
<proteinExistence type="predicted"/>
<reference evidence="2 3" key="1">
    <citation type="journal article" date="2019" name="Int. J. Syst. Evol. Microbiol.">
        <title>Photorhabdus khanii subsp. guanajuatensis subsp. nov., isolated from Heterorhabditis atacamensis, and Photorhabdus luminescens subsp. mexicana subsp. nov., isolated from Heterorhabditis mexicana entomopathogenic nematodes.</title>
        <authorList>
            <person name="Machado R.A.R."/>
            <person name="Bruno P."/>
            <person name="Arce C.C.M."/>
            <person name="Liechti N."/>
            <person name="Kohler A."/>
            <person name="Bernal J."/>
            <person name="Bruggmann R."/>
            <person name="Turlings T.C.J."/>
        </authorList>
    </citation>
    <scope>NUCLEOTIDE SEQUENCE [LARGE SCALE GENOMIC DNA]</scope>
    <source>
        <strain evidence="2 3">MEX47-22</strain>
    </source>
</reference>
<accession>A0A4R4IWN2</accession>
<name>A0A4R4IWN2_PHOLU</name>
<sequence length="115" mass="13324">MDVTNAQQFYGDKGYLSQSLNDELALAGITLVTNTRNNMKPKDIPLWNRIMLRKRYLIETIFDQLKNTSHIEHTRHLNPLSLLLEFIAGLLAYTFQPKKLSFNLTPTEMNCLIQI</sequence>
<feature type="domain" description="Transposase DDE" evidence="1">
    <location>
        <begin position="7"/>
        <end position="78"/>
    </location>
</feature>
<protein>
    <recommendedName>
        <fullName evidence="1">Transposase DDE domain-containing protein</fullName>
    </recommendedName>
</protein>
<dbReference type="AlphaFoldDB" id="A0A4R4IWN2"/>